<gene>
    <name evidence="1" type="ORF">QFC19_001262</name>
</gene>
<protein>
    <submittedName>
        <fullName evidence="1">Uncharacterized protein</fullName>
    </submittedName>
</protein>
<dbReference type="Proteomes" id="UP001241377">
    <property type="component" value="Unassembled WGS sequence"/>
</dbReference>
<evidence type="ECO:0000313" key="2">
    <source>
        <dbReference type="Proteomes" id="UP001241377"/>
    </source>
</evidence>
<sequence>MYATHAFMWAYKSYNDDAPPENEPRFPPPETEEKTSSSWTSWYNKSKKVPAVGKLAGMLSSRRLKPARSVRSRKSRRSRRSSFVSSLFSTRRSDHDGRLDKIIDLLELLAEDKQLQNSTLSRTSSRRSRGSRRKDEGEGEDENEDMTDEDDGPYRQSRTSSSSSRRRVTKPSSSRRFSHGALETIIDAGSRAALQNWRSGSSDGKQGLKERFKSSAEAGTKAASKTGLRQMVHRSSSRRYREDSEDGPVESLEDKANPIISQLPALEATGKDRLDEMLKAHMKNSAKNNVSAPFLATEDRKPSHSRFKQEMLHSPATSEDLDEDLLDGILPPIGRYDFNTKLERPSPAERRHAKHDNLPETTIEERRRREGKSRPLHFDPKTSSVQAFDWPDKEEIFELSGNRASKGKDRMIVTNEDCLVRGVPTTRQKSSSQRPKSKDGLDSEKLLRKLMQVSGKGDLSDMDEDDLRQFIKLTRGHVPSPPETKIEKGEESRRRKEGNSREIRHRPASTTLDDTFGIAWPMTPSHEPSECDFPPEYESPTTDTFSKIQPQNVARPDSLALPQPESSATEGPPAPVIRQETLLFNRVLATMHSCFGT</sequence>
<accession>A0ACC2WIM9</accession>
<dbReference type="EMBL" id="JASBWR010000009">
    <property type="protein sequence ID" value="KAJ9111064.1"/>
    <property type="molecule type" value="Genomic_DNA"/>
</dbReference>
<keyword evidence="2" id="KW-1185">Reference proteome</keyword>
<reference evidence="1" key="1">
    <citation type="submission" date="2023-04" db="EMBL/GenBank/DDBJ databases">
        <title>Draft Genome sequencing of Naganishia species isolated from polar environments using Oxford Nanopore Technology.</title>
        <authorList>
            <person name="Leo P."/>
            <person name="Venkateswaran K."/>
        </authorList>
    </citation>
    <scope>NUCLEOTIDE SEQUENCE</scope>
    <source>
        <strain evidence="1">MNA-CCFEE 5261</strain>
    </source>
</reference>
<organism evidence="1 2">
    <name type="scientific">Naganishia cerealis</name>
    <dbReference type="NCBI Taxonomy" id="610337"/>
    <lineage>
        <taxon>Eukaryota</taxon>
        <taxon>Fungi</taxon>
        <taxon>Dikarya</taxon>
        <taxon>Basidiomycota</taxon>
        <taxon>Agaricomycotina</taxon>
        <taxon>Tremellomycetes</taxon>
        <taxon>Filobasidiales</taxon>
        <taxon>Filobasidiaceae</taxon>
        <taxon>Naganishia</taxon>
    </lineage>
</organism>
<name>A0ACC2WIM9_9TREE</name>
<comment type="caution">
    <text evidence="1">The sequence shown here is derived from an EMBL/GenBank/DDBJ whole genome shotgun (WGS) entry which is preliminary data.</text>
</comment>
<evidence type="ECO:0000313" key="1">
    <source>
        <dbReference type="EMBL" id="KAJ9111064.1"/>
    </source>
</evidence>
<proteinExistence type="predicted"/>